<accession>A0A964BTJ6</accession>
<sequence length="166" mass="18747">MTEIAQIYLGNIHHNSQVAKQVLREACLEVSLNQSDRAKGRIHAHTDEGIAVGIIKSRDRLLQSGDVFQTDSKKLLIVRLQDIELLVLDFSTLDNKIAPSKLVYLGHVLGNHHYPVTIQDGKIYVQLTTERKILEQIINDVKVPGLQIEYAMPNIAHNIEFTSHNH</sequence>
<organism evidence="1 2">
    <name type="scientific">Waterburya agarophytonicola KI4</name>
    <dbReference type="NCBI Taxonomy" id="2874699"/>
    <lineage>
        <taxon>Bacteria</taxon>
        <taxon>Bacillati</taxon>
        <taxon>Cyanobacteriota</taxon>
        <taxon>Cyanophyceae</taxon>
        <taxon>Pleurocapsales</taxon>
        <taxon>Hyellaceae</taxon>
        <taxon>Waterburya</taxon>
        <taxon>Waterburya agarophytonicola</taxon>
    </lineage>
</organism>
<gene>
    <name evidence="1" type="ORF">I4641_17945</name>
</gene>
<dbReference type="InterPro" id="IPR036118">
    <property type="entry name" value="UreE_N_sf"/>
</dbReference>
<dbReference type="EMBL" id="JADWDC010000056">
    <property type="protein sequence ID" value="MCC0178854.1"/>
    <property type="molecule type" value="Genomic_DNA"/>
</dbReference>
<dbReference type="SUPFAM" id="SSF69287">
    <property type="entry name" value="Urease metallochaperone UreE, N-terminal domain"/>
    <property type="match status" value="1"/>
</dbReference>
<proteinExistence type="predicted"/>
<dbReference type="AlphaFoldDB" id="A0A964BTJ6"/>
<dbReference type="Proteomes" id="UP000729733">
    <property type="component" value="Unassembled WGS sequence"/>
</dbReference>
<dbReference type="Gene3D" id="2.60.260.20">
    <property type="entry name" value="Urease metallochaperone UreE, N-terminal domain"/>
    <property type="match status" value="1"/>
</dbReference>
<evidence type="ECO:0000313" key="2">
    <source>
        <dbReference type="Proteomes" id="UP000729733"/>
    </source>
</evidence>
<name>A0A964BTJ6_9CYAN</name>
<dbReference type="RefSeq" id="WP_229641960.1">
    <property type="nucleotide sequence ID" value="NZ_JADWDC010000056.1"/>
</dbReference>
<evidence type="ECO:0000313" key="1">
    <source>
        <dbReference type="EMBL" id="MCC0178854.1"/>
    </source>
</evidence>
<reference evidence="1" key="1">
    <citation type="journal article" date="2021" name="Antonie Van Leeuwenhoek">
        <title>Draft genome and description of Waterburya agarophytonicola gen. nov. sp. nov. (Pleurocapsales, Cyanobacteria): a seaweed symbiont.</title>
        <authorList>
            <person name="Bonthond G."/>
            <person name="Shalygin S."/>
            <person name="Bayer T."/>
            <person name="Weinberger F."/>
        </authorList>
    </citation>
    <scope>NUCLEOTIDE SEQUENCE</scope>
    <source>
        <strain evidence="1">KI4</strain>
    </source>
</reference>
<protein>
    <submittedName>
        <fullName evidence="1">Urease accessory protein UreE</fullName>
    </submittedName>
</protein>
<comment type="caution">
    <text evidence="1">The sequence shown here is derived from an EMBL/GenBank/DDBJ whole genome shotgun (WGS) entry which is preliminary data.</text>
</comment>
<keyword evidence="2" id="KW-1185">Reference proteome</keyword>